<sequence>MISPRTLGTGLMLAALTTSLALTVRRDSYYTDSVGLACWLGTRWLLFAAAVWCLRKVAVRHVVTLILGGSVIVAATGRTFSSPRAQSWAI</sequence>
<proteinExistence type="predicted"/>
<dbReference type="Proteomes" id="UP001377168">
    <property type="component" value="Unassembled WGS sequence"/>
</dbReference>
<name>A0ACC6Q8X0_9ACTN</name>
<evidence type="ECO:0000313" key="2">
    <source>
        <dbReference type="Proteomes" id="UP001377168"/>
    </source>
</evidence>
<gene>
    <name evidence="1" type="ORF">WKI67_43135</name>
</gene>
<evidence type="ECO:0000313" key="1">
    <source>
        <dbReference type="EMBL" id="MEJ8640086.1"/>
    </source>
</evidence>
<dbReference type="EMBL" id="JBBKAJ010000039">
    <property type="protein sequence ID" value="MEJ8640086.1"/>
    <property type="molecule type" value="Genomic_DNA"/>
</dbReference>
<accession>A0ACC6Q8X0</accession>
<keyword evidence="2" id="KW-1185">Reference proteome</keyword>
<comment type="caution">
    <text evidence="1">The sequence shown here is derived from an EMBL/GenBank/DDBJ whole genome shotgun (WGS) entry which is preliminary data.</text>
</comment>
<reference evidence="1" key="1">
    <citation type="submission" date="2024-03" db="EMBL/GenBank/DDBJ databases">
        <title>Novel Streptomyces species of biotechnological and ecological value are a feature of Machair soil.</title>
        <authorList>
            <person name="Prole J.R."/>
            <person name="Goodfellow M."/>
            <person name="Allenby N."/>
            <person name="Ward A.C."/>
        </authorList>
    </citation>
    <scope>NUCLEOTIDE SEQUENCE</scope>
    <source>
        <strain evidence="1">MS2.AVA.5</strain>
    </source>
</reference>
<organism evidence="1 2">
    <name type="scientific">Streptomyces achmelvichensis</name>
    <dbReference type="NCBI Taxonomy" id="3134111"/>
    <lineage>
        <taxon>Bacteria</taxon>
        <taxon>Bacillati</taxon>
        <taxon>Actinomycetota</taxon>
        <taxon>Actinomycetes</taxon>
        <taxon>Kitasatosporales</taxon>
        <taxon>Streptomycetaceae</taxon>
        <taxon>Streptomyces</taxon>
    </lineage>
</organism>
<protein>
    <submittedName>
        <fullName evidence="1">Uncharacterized protein</fullName>
    </submittedName>
</protein>